<dbReference type="Proteomes" id="UP000484164">
    <property type="component" value="Unassembled WGS sequence"/>
</dbReference>
<dbReference type="OrthoDB" id="1444841at2"/>
<evidence type="ECO:0000259" key="2">
    <source>
        <dbReference type="Pfam" id="PF09374"/>
    </source>
</evidence>
<feature type="domain" description="TtsA-like Glycoside hydrolase family 108" evidence="1">
    <location>
        <begin position="4"/>
        <end position="92"/>
    </location>
</feature>
<dbReference type="Gene3D" id="1.20.141.10">
    <property type="entry name" value="Chitosanase, subunit A, domain 1"/>
    <property type="match status" value="1"/>
</dbReference>
<reference evidence="3 4" key="1">
    <citation type="submission" date="2019-10" db="EMBL/GenBank/DDBJ databases">
        <title>Genome sequence of Phaeocystidibacter marisrubri JCM30614 (type strain).</title>
        <authorList>
            <person name="Bowman J.P."/>
        </authorList>
    </citation>
    <scope>NUCLEOTIDE SEQUENCE [LARGE SCALE GENOMIC DNA]</scope>
    <source>
        <strain evidence="3 4">JCM 30614</strain>
    </source>
</reference>
<dbReference type="RefSeq" id="WP_151694380.1">
    <property type="nucleotide sequence ID" value="NZ_WBVQ01000017.1"/>
</dbReference>
<organism evidence="3 4">
    <name type="scientific">Phaeocystidibacter marisrubri</name>
    <dbReference type="NCBI Taxonomy" id="1577780"/>
    <lineage>
        <taxon>Bacteria</taxon>
        <taxon>Pseudomonadati</taxon>
        <taxon>Bacteroidota</taxon>
        <taxon>Flavobacteriia</taxon>
        <taxon>Flavobacteriales</taxon>
        <taxon>Phaeocystidibacteraceae</taxon>
        <taxon>Phaeocystidibacter</taxon>
    </lineage>
</organism>
<evidence type="ECO:0000313" key="4">
    <source>
        <dbReference type="Proteomes" id="UP000484164"/>
    </source>
</evidence>
<comment type="caution">
    <text evidence="3">The sequence shown here is derived from an EMBL/GenBank/DDBJ whole genome shotgun (WGS) entry which is preliminary data.</text>
</comment>
<accession>A0A6L3ZBJ7</accession>
<sequence>LYVPFVLKWEGGYVNDPVDRGGETNMGITRATFDSLASRVLGVTPSDSTFRALTKDQASLFVKYFWDKATYNNSINSQIVAEAVTSWMWGSGYLGLREFQKLLNEEYGFRLKVNGVIEAQTVKAANSISSRALFNKMLERRRAFFLSIVNRNPSQARFINGWLNRLNDFADRHKKKISSEPRQVCSDCPCSDCSCTE</sequence>
<dbReference type="EMBL" id="WBVQ01000017">
    <property type="protein sequence ID" value="KAB2814960.1"/>
    <property type="molecule type" value="Genomic_DNA"/>
</dbReference>
<gene>
    <name evidence="3" type="ORF">F8C82_14685</name>
</gene>
<proteinExistence type="predicted"/>
<evidence type="ECO:0000259" key="1">
    <source>
        <dbReference type="Pfam" id="PF05838"/>
    </source>
</evidence>
<dbReference type="Pfam" id="PF05838">
    <property type="entry name" value="Glyco_hydro_108"/>
    <property type="match status" value="1"/>
</dbReference>
<name>A0A6L3ZBJ7_9FLAO</name>
<dbReference type="Pfam" id="PF09374">
    <property type="entry name" value="PG_binding_3"/>
    <property type="match status" value="1"/>
</dbReference>
<feature type="domain" description="Peptidoglycan binding" evidence="2">
    <location>
        <begin position="96"/>
        <end position="166"/>
    </location>
</feature>
<feature type="non-terminal residue" evidence="3">
    <location>
        <position position="1"/>
    </location>
</feature>
<dbReference type="InterPro" id="IPR018537">
    <property type="entry name" value="Peptidoglycan-bd_3"/>
</dbReference>
<dbReference type="AlphaFoldDB" id="A0A6L3ZBJ7"/>
<evidence type="ECO:0000313" key="3">
    <source>
        <dbReference type="EMBL" id="KAB2814960.1"/>
    </source>
</evidence>
<dbReference type="InterPro" id="IPR023346">
    <property type="entry name" value="Lysozyme-like_dom_sf"/>
</dbReference>
<protein>
    <submittedName>
        <fullName evidence="3">Uncharacterized protein</fullName>
    </submittedName>
</protein>
<keyword evidence="4" id="KW-1185">Reference proteome</keyword>
<dbReference type="InterPro" id="IPR008565">
    <property type="entry name" value="TtsA-like_GH18_dom"/>
</dbReference>
<dbReference type="SUPFAM" id="SSF53955">
    <property type="entry name" value="Lysozyme-like"/>
    <property type="match status" value="1"/>
</dbReference>